<dbReference type="EMBL" id="WKRA01000023">
    <property type="protein sequence ID" value="MSD16883.1"/>
    <property type="molecule type" value="Genomic_DNA"/>
</dbReference>
<reference evidence="1 2" key="1">
    <citation type="journal article" date="2019" name="Nat. Med.">
        <title>A library of human gut bacterial isolates paired with longitudinal multiomics data enables mechanistic microbiome research.</title>
        <authorList>
            <person name="Poyet M."/>
            <person name="Groussin M."/>
            <person name="Gibbons S.M."/>
            <person name="Avila-Pacheco J."/>
            <person name="Jiang X."/>
            <person name="Kearney S.M."/>
            <person name="Perrotta A.R."/>
            <person name="Berdy B."/>
            <person name="Zhao S."/>
            <person name="Lieberman T.D."/>
            <person name="Swanson P.K."/>
            <person name="Smith M."/>
            <person name="Roesemann S."/>
            <person name="Alexander J.E."/>
            <person name="Rich S.A."/>
            <person name="Livny J."/>
            <person name="Vlamakis H."/>
            <person name="Clish C."/>
            <person name="Bullock K."/>
            <person name="Deik A."/>
            <person name="Scott J."/>
            <person name="Pierce K.A."/>
            <person name="Xavier R.J."/>
            <person name="Alm E.J."/>
        </authorList>
    </citation>
    <scope>NUCLEOTIDE SEQUENCE [LARGE SCALE GENOMIC DNA]</scope>
    <source>
        <strain evidence="1 2">BIOML-A3</strain>
    </source>
</reference>
<evidence type="ECO:0000313" key="2">
    <source>
        <dbReference type="Proteomes" id="UP000431304"/>
    </source>
</evidence>
<accession>A0A844E5U0</accession>
<dbReference type="AlphaFoldDB" id="A0A844E5U0"/>
<dbReference type="Pfam" id="PF12672">
    <property type="entry name" value="DUF3793"/>
    <property type="match status" value="1"/>
</dbReference>
<protein>
    <submittedName>
        <fullName evidence="1">DUF3793 family protein</fullName>
    </submittedName>
</protein>
<sequence>MNRGGQQMPTEAVLNQLSSRKVTESLMMQIILHCAPVLKDIKMSSMFTVPAAYLKFVRSAFRGTGIRVKCLCQGAGRAVVYVYREAEVQQCLEDPQVAAFLQQYGYESTQAEACLNHLGARVSLSARGMEHYPHEMGIFLGYPLEDVEGFIRYEGKESRYTGYWKVYGDVTQAKQIFQAYDDAKECAVMEYMAGKHMNEIAC</sequence>
<proteinExistence type="predicted"/>
<dbReference type="Proteomes" id="UP000431304">
    <property type="component" value="Unassembled WGS sequence"/>
</dbReference>
<dbReference type="InterPro" id="IPR024523">
    <property type="entry name" value="DUF3793"/>
</dbReference>
<gene>
    <name evidence="1" type="ORF">GKE72_12610</name>
</gene>
<comment type="caution">
    <text evidence="1">The sequence shown here is derived from an EMBL/GenBank/DDBJ whole genome shotgun (WGS) entry which is preliminary data.</text>
</comment>
<organism evidence="1 2">
    <name type="scientific">Eubacterium ramulus</name>
    <dbReference type="NCBI Taxonomy" id="39490"/>
    <lineage>
        <taxon>Bacteria</taxon>
        <taxon>Bacillati</taxon>
        <taxon>Bacillota</taxon>
        <taxon>Clostridia</taxon>
        <taxon>Eubacteriales</taxon>
        <taxon>Eubacteriaceae</taxon>
        <taxon>Eubacterium</taxon>
    </lineage>
</organism>
<evidence type="ECO:0000313" key="1">
    <source>
        <dbReference type="EMBL" id="MSD16883.1"/>
    </source>
</evidence>
<name>A0A844E5U0_EUBRA</name>